<dbReference type="EMBL" id="CM042017">
    <property type="protein sequence ID" value="KAI3689412.1"/>
    <property type="molecule type" value="Genomic_DNA"/>
</dbReference>
<keyword evidence="2" id="KW-1185">Reference proteome</keyword>
<comment type="caution">
    <text evidence="1">The sequence shown here is derived from an EMBL/GenBank/DDBJ whole genome shotgun (WGS) entry which is preliminary data.</text>
</comment>
<reference evidence="2" key="1">
    <citation type="journal article" date="2022" name="Mol. Ecol. Resour.">
        <title>The genomes of chicory, endive, great burdock and yacon provide insights into Asteraceae palaeo-polyploidization history and plant inulin production.</title>
        <authorList>
            <person name="Fan W."/>
            <person name="Wang S."/>
            <person name="Wang H."/>
            <person name="Wang A."/>
            <person name="Jiang F."/>
            <person name="Liu H."/>
            <person name="Zhao H."/>
            <person name="Xu D."/>
            <person name="Zhang Y."/>
        </authorList>
    </citation>
    <scope>NUCLEOTIDE SEQUENCE [LARGE SCALE GENOMIC DNA]</scope>
    <source>
        <strain evidence="2">cv. Punajuju</strain>
    </source>
</reference>
<sequence length="83" mass="9500">MDRGKIILLSLSNYYKSPETENHLVLGCSTAVEVRSILLRWRSAVPLLAASVVKWCDKADDTRLSQDVYVLIAYCQQNRKTRE</sequence>
<accession>A0ACB8YVV8</accession>
<protein>
    <submittedName>
        <fullName evidence="1">Uncharacterized protein</fullName>
    </submittedName>
</protein>
<evidence type="ECO:0000313" key="1">
    <source>
        <dbReference type="EMBL" id="KAI3689412.1"/>
    </source>
</evidence>
<gene>
    <name evidence="1" type="ORF">L2E82_47368</name>
</gene>
<evidence type="ECO:0000313" key="2">
    <source>
        <dbReference type="Proteomes" id="UP001055811"/>
    </source>
</evidence>
<proteinExistence type="predicted"/>
<name>A0ACB8YVV8_CICIN</name>
<dbReference type="Proteomes" id="UP001055811">
    <property type="component" value="Linkage Group LG09"/>
</dbReference>
<organism evidence="1 2">
    <name type="scientific">Cichorium intybus</name>
    <name type="common">Chicory</name>
    <dbReference type="NCBI Taxonomy" id="13427"/>
    <lineage>
        <taxon>Eukaryota</taxon>
        <taxon>Viridiplantae</taxon>
        <taxon>Streptophyta</taxon>
        <taxon>Embryophyta</taxon>
        <taxon>Tracheophyta</taxon>
        <taxon>Spermatophyta</taxon>
        <taxon>Magnoliopsida</taxon>
        <taxon>eudicotyledons</taxon>
        <taxon>Gunneridae</taxon>
        <taxon>Pentapetalae</taxon>
        <taxon>asterids</taxon>
        <taxon>campanulids</taxon>
        <taxon>Asterales</taxon>
        <taxon>Asteraceae</taxon>
        <taxon>Cichorioideae</taxon>
        <taxon>Cichorieae</taxon>
        <taxon>Cichoriinae</taxon>
        <taxon>Cichorium</taxon>
    </lineage>
</organism>
<reference evidence="1 2" key="2">
    <citation type="journal article" date="2022" name="Mol. Ecol. Resour.">
        <title>The genomes of chicory, endive, great burdock and yacon provide insights into Asteraceae paleo-polyploidization history and plant inulin production.</title>
        <authorList>
            <person name="Fan W."/>
            <person name="Wang S."/>
            <person name="Wang H."/>
            <person name="Wang A."/>
            <person name="Jiang F."/>
            <person name="Liu H."/>
            <person name="Zhao H."/>
            <person name="Xu D."/>
            <person name="Zhang Y."/>
        </authorList>
    </citation>
    <scope>NUCLEOTIDE SEQUENCE [LARGE SCALE GENOMIC DNA]</scope>
    <source>
        <strain evidence="2">cv. Punajuju</strain>
        <tissue evidence="1">Leaves</tissue>
    </source>
</reference>